<dbReference type="Proteomes" id="UP000533476">
    <property type="component" value="Unassembled WGS sequence"/>
</dbReference>
<proteinExistence type="inferred from homology"/>
<feature type="region of interest" description="Disordered" evidence="2">
    <location>
        <begin position="34"/>
        <end position="53"/>
    </location>
</feature>
<dbReference type="RefSeq" id="WP_169102791.1">
    <property type="nucleotide sequence ID" value="NZ_JABBVZ010000125.1"/>
</dbReference>
<accession>A0A7Y0L784</accession>
<dbReference type="SUPFAM" id="SSF117782">
    <property type="entry name" value="YbjQ-like"/>
    <property type="match status" value="1"/>
</dbReference>
<comment type="similarity">
    <text evidence="1">Belongs to the UPF0145 family.</text>
</comment>
<gene>
    <name evidence="3" type="ORF">HIJ39_19910</name>
</gene>
<reference evidence="3 4" key="1">
    <citation type="submission" date="2020-04" db="EMBL/GenBank/DDBJ databases">
        <authorList>
            <person name="Zhang R."/>
            <person name="Schippers A."/>
        </authorList>
    </citation>
    <scope>NUCLEOTIDE SEQUENCE [LARGE SCALE GENOMIC DNA]</scope>
    <source>
        <strain evidence="3 4">DSM 109850</strain>
    </source>
</reference>
<comment type="caution">
    <text evidence="3">The sequence shown here is derived from an EMBL/GenBank/DDBJ whole genome shotgun (WGS) entry which is preliminary data.</text>
</comment>
<keyword evidence="4" id="KW-1185">Reference proteome</keyword>
<evidence type="ECO:0000313" key="3">
    <source>
        <dbReference type="EMBL" id="NMP24582.1"/>
    </source>
</evidence>
<dbReference type="InterPro" id="IPR035439">
    <property type="entry name" value="UPF0145_dom_sf"/>
</dbReference>
<evidence type="ECO:0000256" key="1">
    <source>
        <dbReference type="ARBA" id="ARBA00010751"/>
    </source>
</evidence>
<name>A0A7Y0L784_9FIRM</name>
<evidence type="ECO:0000256" key="2">
    <source>
        <dbReference type="SAM" id="MobiDB-lite"/>
    </source>
</evidence>
<protein>
    <submittedName>
        <fullName evidence="3">YbjQ family protein</fullName>
    </submittedName>
</protein>
<feature type="compositionally biased region" description="Basic and acidic residues" evidence="2">
    <location>
        <begin position="37"/>
        <end position="47"/>
    </location>
</feature>
<dbReference type="InterPro" id="IPR002765">
    <property type="entry name" value="UPF0145_YbjQ-like"/>
</dbReference>
<organism evidence="3 4">
    <name type="scientific">Sulfobacillus harzensis</name>
    <dbReference type="NCBI Taxonomy" id="2729629"/>
    <lineage>
        <taxon>Bacteria</taxon>
        <taxon>Bacillati</taxon>
        <taxon>Bacillota</taxon>
        <taxon>Clostridia</taxon>
        <taxon>Eubacteriales</taxon>
        <taxon>Clostridiales Family XVII. Incertae Sedis</taxon>
        <taxon>Sulfobacillus</taxon>
    </lineage>
</organism>
<dbReference type="EMBL" id="JABBVZ010000125">
    <property type="protein sequence ID" value="NMP24582.1"/>
    <property type="molecule type" value="Genomic_DNA"/>
</dbReference>
<dbReference type="AlphaFoldDB" id="A0A7Y0L784"/>
<evidence type="ECO:0000313" key="4">
    <source>
        <dbReference type="Proteomes" id="UP000533476"/>
    </source>
</evidence>
<dbReference type="Pfam" id="PF01906">
    <property type="entry name" value="YbjQ_1"/>
    <property type="match status" value="1"/>
</dbReference>
<dbReference type="Gene3D" id="3.30.110.70">
    <property type="entry name" value="Hypothetical protein apc22750. Chain B"/>
    <property type="match status" value="1"/>
</dbReference>
<sequence length="350" mass="38611">MPWFKRGSGNDKPDPNQIALSKTLQGTFRQYNAETEEQMRRDREALERGGIPEAAETRVKKTVSGQLPWMSTLDINDLYLADEIRMTPLVQVTGSCYYQAATDSGGRIYLDSNYDAANLVHAYYRAKNDAVDRMSQEAALAGAHAIVDAKFTFSRNQTVVECSVIGTAVSFDGIRPGKSPLISPLSGEEFYKLLQVGWMPTQFCLGYHWHCMPVGYRTRSINSMWNFANQELTPVVERFSDTRRYAVQQMAVDARGGPRVDGFVGVSVKTEIEETELRIYAGYGGYGLSGFGMMGNGITIDGTFFPYGSEGVAEVPAYNLEFFATGAGVAHIGQGRLKKEDIGAFLSALN</sequence>